<dbReference type="GO" id="GO:0008270">
    <property type="term" value="F:zinc ion binding"/>
    <property type="evidence" value="ECO:0007669"/>
    <property type="project" value="InterPro"/>
</dbReference>
<feature type="region of interest" description="Disordered" evidence="1">
    <location>
        <begin position="76"/>
        <end position="98"/>
    </location>
</feature>
<dbReference type="Proteomes" id="UP000265520">
    <property type="component" value="Unassembled WGS sequence"/>
</dbReference>
<organism evidence="2 3">
    <name type="scientific">Trifolium medium</name>
    <dbReference type="NCBI Taxonomy" id="97028"/>
    <lineage>
        <taxon>Eukaryota</taxon>
        <taxon>Viridiplantae</taxon>
        <taxon>Streptophyta</taxon>
        <taxon>Embryophyta</taxon>
        <taxon>Tracheophyta</taxon>
        <taxon>Spermatophyta</taxon>
        <taxon>Magnoliopsida</taxon>
        <taxon>eudicotyledons</taxon>
        <taxon>Gunneridae</taxon>
        <taxon>Pentapetalae</taxon>
        <taxon>rosids</taxon>
        <taxon>fabids</taxon>
        <taxon>Fabales</taxon>
        <taxon>Fabaceae</taxon>
        <taxon>Papilionoideae</taxon>
        <taxon>50 kb inversion clade</taxon>
        <taxon>NPAAA clade</taxon>
        <taxon>Hologalegina</taxon>
        <taxon>IRL clade</taxon>
        <taxon>Trifolieae</taxon>
        <taxon>Trifolium</taxon>
    </lineage>
</organism>
<feature type="non-terminal residue" evidence="2">
    <location>
        <position position="98"/>
    </location>
</feature>
<dbReference type="AlphaFoldDB" id="A0A392STN8"/>
<dbReference type="InterPro" id="IPR036875">
    <property type="entry name" value="Znf_CCHC_sf"/>
</dbReference>
<dbReference type="SUPFAM" id="SSF57756">
    <property type="entry name" value="Retrovirus zinc finger-like domains"/>
    <property type="match status" value="1"/>
</dbReference>
<name>A0A392STN8_9FABA</name>
<sequence>QAPATSEAGSTSTAEPSSPPSLEPDYNSFCGGKRGGRGGHGGRGRGGNYADVQCQVCSKWGHSAIGCWHMYSQQFQHSNGANSGGHGAPHQHAPPPHP</sequence>
<feature type="compositionally biased region" description="Basic residues" evidence="1">
    <location>
        <begin position="34"/>
        <end position="43"/>
    </location>
</feature>
<feature type="compositionally biased region" description="Low complexity" evidence="1">
    <location>
        <begin position="1"/>
        <end position="16"/>
    </location>
</feature>
<keyword evidence="3" id="KW-1185">Reference proteome</keyword>
<feature type="region of interest" description="Disordered" evidence="1">
    <location>
        <begin position="1"/>
        <end position="48"/>
    </location>
</feature>
<feature type="non-terminal residue" evidence="2">
    <location>
        <position position="1"/>
    </location>
</feature>
<dbReference type="GO" id="GO:0003676">
    <property type="term" value="F:nucleic acid binding"/>
    <property type="evidence" value="ECO:0007669"/>
    <property type="project" value="InterPro"/>
</dbReference>
<evidence type="ECO:0000313" key="2">
    <source>
        <dbReference type="EMBL" id="MCI52228.1"/>
    </source>
</evidence>
<reference evidence="2 3" key="1">
    <citation type="journal article" date="2018" name="Front. Plant Sci.">
        <title>Red Clover (Trifolium pratense) and Zigzag Clover (T. medium) - A Picture of Genomic Similarities and Differences.</title>
        <authorList>
            <person name="Dluhosova J."/>
            <person name="Istvanek J."/>
            <person name="Nedelnik J."/>
            <person name="Repkova J."/>
        </authorList>
    </citation>
    <scope>NUCLEOTIDE SEQUENCE [LARGE SCALE GENOMIC DNA]</scope>
    <source>
        <strain evidence="3">cv. 10/8</strain>
        <tissue evidence="2">Leaf</tissue>
    </source>
</reference>
<evidence type="ECO:0000256" key="1">
    <source>
        <dbReference type="SAM" id="MobiDB-lite"/>
    </source>
</evidence>
<proteinExistence type="predicted"/>
<comment type="caution">
    <text evidence="2">The sequence shown here is derived from an EMBL/GenBank/DDBJ whole genome shotgun (WGS) entry which is preliminary data.</text>
</comment>
<evidence type="ECO:0000313" key="3">
    <source>
        <dbReference type="Proteomes" id="UP000265520"/>
    </source>
</evidence>
<accession>A0A392STN8</accession>
<dbReference type="EMBL" id="LXQA010444225">
    <property type="protein sequence ID" value="MCI52228.1"/>
    <property type="molecule type" value="Genomic_DNA"/>
</dbReference>
<protein>
    <submittedName>
        <fullName evidence="2">Uncharacterized protein</fullName>
    </submittedName>
</protein>